<protein>
    <recommendedName>
        <fullName evidence="7">Bifunctional glutamine synthetase adenylyltransferase/adenylyl-removing enzyme</fullName>
    </recommendedName>
    <alternativeName>
        <fullName evidence="7">ATP:glutamine synthetase adenylyltransferase</fullName>
    </alternativeName>
    <alternativeName>
        <fullName evidence="7">ATase</fullName>
    </alternativeName>
    <domain>
        <recommendedName>
            <fullName evidence="7">Glutamine synthetase adenylyl-L-tyrosine phosphorylase</fullName>
            <ecNumber evidence="7">2.7.7.89</ecNumber>
        </recommendedName>
        <alternativeName>
            <fullName evidence="7">Adenylyl removase</fullName>
            <shortName evidence="7">AR</shortName>
            <shortName evidence="7">AT-N</shortName>
        </alternativeName>
    </domain>
    <domain>
        <recommendedName>
            <fullName evidence="7">Glutamine synthetase adenylyl transferase</fullName>
            <ecNumber evidence="7">2.7.7.42</ecNumber>
        </recommendedName>
        <alternativeName>
            <fullName evidence="7">Adenylyl transferase</fullName>
            <shortName evidence="7">AT</shortName>
            <shortName evidence="7">AT-C</shortName>
        </alternativeName>
    </domain>
</protein>
<keyword evidence="11" id="KW-1185">Reference proteome</keyword>
<dbReference type="SUPFAM" id="SSF81301">
    <property type="entry name" value="Nucleotidyltransferase"/>
    <property type="match status" value="2"/>
</dbReference>
<dbReference type="Pfam" id="PF08335">
    <property type="entry name" value="GlnD_UR_UTase"/>
    <property type="match status" value="2"/>
</dbReference>
<dbReference type="SUPFAM" id="SSF81593">
    <property type="entry name" value="Nucleotidyltransferase substrate binding subunit/domain"/>
    <property type="match status" value="2"/>
</dbReference>
<keyword evidence="5 7" id="KW-0460">Magnesium</keyword>
<comment type="catalytic activity">
    <reaction evidence="7">
        <text>[glutamine synthetase]-L-tyrosine + ATP = [glutamine synthetase]-O(4)-(5'-adenylyl)-L-tyrosine + diphosphate</text>
        <dbReference type="Rhea" id="RHEA:18589"/>
        <dbReference type="Rhea" id="RHEA-COMP:10660"/>
        <dbReference type="Rhea" id="RHEA-COMP:10661"/>
        <dbReference type="ChEBI" id="CHEBI:30616"/>
        <dbReference type="ChEBI" id="CHEBI:33019"/>
        <dbReference type="ChEBI" id="CHEBI:46858"/>
        <dbReference type="ChEBI" id="CHEBI:83624"/>
        <dbReference type="EC" id="2.7.7.42"/>
    </reaction>
</comment>
<dbReference type="Gene3D" id="3.30.460.10">
    <property type="entry name" value="Beta Polymerase, domain 2"/>
    <property type="match status" value="2"/>
</dbReference>
<accession>A0A9X3NQV9</accession>
<keyword evidence="2 7" id="KW-0548">Nucleotidyltransferase</keyword>
<name>A0A9X3NQV9_9ACTN</name>
<proteinExistence type="inferred from homology"/>
<dbReference type="InterPro" id="IPR005190">
    <property type="entry name" value="GlnE_rpt_dom"/>
</dbReference>
<keyword evidence="4 7" id="KW-0067">ATP-binding</keyword>
<dbReference type="GO" id="GO:0047388">
    <property type="term" value="F:[glutamine synthetase]-adenylyl-L-tyrosine phosphorylase activity"/>
    <property type="evidence" value="ECO:0007669"/>
    <property type="project" value="UniProtKB-EC"/>
</dbReference>
<evidence type="ECO:0000256" key="3">
    <source>
        <dbReference type="ARBA" id="ARBA00022741"/>
    </source>
</evidence>
<evidence type="ECO:0000256" key="2">
    <source>
        <dbReference type="ARBA" id="ARBA00022695"/>
    </source>
</evidence>
<feature type="domain" description="PII-uridylyltransferase/Glutamine-synthetase adenylyltransferase" evidence="9">
    <location>
        <begin position="872"/>
        <end position="1000"/>
    </location>
</feature>
<dbReference type="Proteomes" id="UP001140076">
    <property type="component" value="Unassembled WGS sequence"/>
</dbReference>
<evidence type="ECO:0000256" key="7">
    <source>
        <dbReference type="HAMAP-Rule" id="MF_00802"/>
    </source>
</evidence>
<dbReference type="AlphaFoldDB" id="A0A9X3NQV9"/>
<evidence type="ECO:0000256" key="1">
    <source>
        <dbReference type="ARBA" id="ARBA00022679"/>
    </source>
</evidence>
<evidence type="ECO:0000256" key="4">
    <source>
        <dbReference type="ARBA" id="ARBA00022840"/>
    </source>
</evidence>
<dbReference type="EC" id="2.7.7.42" evidence="7"/>
<organism evidence="10 11">
    <name type="scientific">Streptomonospora mangrovi</name>
    <dbReference type="NCBI Taxonomy" id="2883123"/>
    <lineage>
        <taxon>Bacteria</taxon>
        <taxon>Bacillati</taxon>
        <taxon>Actinomycetota</taxon>
        <taxon>Actinomycetes</taxon>
        <taxon>Streptosporangiales</taxon>
        <taxon>Nocardiopsidaceae</taxon>
        <taxon>Streptomonospora</taxon>
    </lineage>
</organism>
<dbReference type="GO" id="GO:0000820">
    <property type="term" value="P:regulation of glutamine family amino acid metabolic process"/>
    <property type="evidence" value="ECO:0007669"/>
    <property type="project" value="UniProtKB-UniRule"/>
</dbReference>
<comment type="caution">
    <text evidence="10">The sequence shown here is derived from an EMBL/GenBank/DDBJ whole genome shotgun (WGS) entry which is preliminary data.</text>
</comment>
<dbReference type="CDD" id="cd05401">
    <property type="entry name" value="NT_GlnE_GlnD_like"/>
    <property type="match status" value="2"/>
</dbReference>
<evidence type="ECO:0000256" key="5">
    <source>
        <dbReference type="ARBA" id="ARBA00022842"/>
    </source>
</evidence>
<dbReference type="PANTHER" id="PTHR30621">
    <property type="entry name" value="GLUTAMINE SYNTHETASE ADENYLYLTRANSFERASE"/>
    <property type="match status" value="1"/>
</dbReference>
<dbReference type="GO" id="GO:0008882">
    <property type="term" value="F:[glutamate-ammonia-ligase] adenylyltransferase activity"/>
    <property type="evidence" value="ECO:0007669"/>
    <property type="project" value="UniProtKB-UniRule"/>
</dbReference>
<sequence>MTAGGLARRGFGDASRAVRLMADCGLDAERHAAIVDALGAAPDPDQALLGLVRLLETGADSAELLEALTADPDLRARLAAVLGSSVALTDHLVRHPGDWRELRGADAARTPTAEELRAGLLHIVGADPHAAAPVAAAECDDPEGPEHALRVAYHRRVLRLAGRDLTGAADLETVGAELADLAAAVLEAALAIARAASPDDAALCRLAVIGMGKCGGRELNYVSDVDVVFVAEPAEGVEDDQGAQRAAARLAAEMMRIPAQTDSEGTLWQVDAGLRPEGRNGPLVRPLSGHVAYYQRWAKTWEFQALLKARPVAGDPELGAAYLAEIEPLVWKAASRPNFVDDVQAMRRRVVAHIPAAESEREIKLGRGGLRDIEFSVQLLQLVHGRSDPALRSGNTLEALAALSGGGYVGRDDAGGLADAYRFLRRVEHLLQLSRLRRTHLLPDPASADGPDQLRRLGRALGFTANPVTDLMAAWRRVAGDVRRLHEKLFYRPLLHAVARLPDSEARLTLEQAGERLSALGFADAAGALRHLEALTSGLSRRAAIQRTLLPVMLEWFADAPDPDAGLLGFRKVSEALGGTPWYLRLLRDDVRVAERMAWLLGTSRYVTELLLRAPESVAVLADDADLAARPVAALSAEAEAALRRHDSAENAVAAVRALRRRELLRTAVADLLDVAPVHAVGEALTDISAVTIEAALRAATGVVAAQRGEQPCTRLCVVAMGRFGGRELSYASDADVLFVHEPLPGADPVAATETADALVRELRRLLEMPAVDPPLGLDADLRPEGKSGAMVRTLDSYAAYYRRWSSPWESQALLRAYPIAGDAEVGARFTALIDPLRYPEGGVDEGAVREIRTLKARMEAERLPRGADPALHTKLGRGGLSDVEWVAQLIQLRHAARVPALRTTGTLGALDAAVDHGLLDPDDGAVLETAWRLAARVRGTVMLVRGRPSDSVPTSLRDQTTLAGALGYREDDDEGPAGQLLQDYRQATRRARAVMERVFYDG</sequence>
<evidence type="ECO:0000259" key="9">
    <source>
        <dbReference type="Pfam" id="PF08335"/>
    </source>
</evidence>
<keyword evidence="6 7" id="KW-0511">Multifunctional enzyme</keyword>
<dbReference type="InterPro" id="IPR023057">
    <property type="entry name" value="GlnE"/>
</dbReference>
<comment type="function">
    <text evidence="7">Involved in the regulation of glutamine synthetase GlnA, a key enzyme in the process to assimilate ammonia. When cellular nitrogen levels are high, the C-terminal adenylyl transferase (AT) inactivates GlnA by covalent transfer of an adenylyl group from ATP to specific tyrosine residue of GlnA, thus reducing its activity. Conversely, when nitrogen levels are low, the N-terminal adenylyl removase (AR) activates GlnA by removing the adenylyl group by phosphorolysis, increasing its activity. The regulatory region of GlnE binds the signal transduction protein PII (GlnB) which indicates the nitrogen status of the cell.</text>
</comment>
<feature type="region of interest" description="Adenylyl removase" evidence="7">
    <location>
        <begin position="1"/>
        <end position="494"/>
    </location>
</feature>
<dbReference type="PANTHER" id="PTHR30621:SF0">
    <property type="entry name" value="BIFUNCTIONAL GLUTAMINE SYNTHETASE ADENYLYLTRANSFERASE_ADENYLYL-REMOVING ENZYME"/>
    <property type="match status" value="1"/>
</dbReference>
<keyword evidence="1 7" id="KW-0808">Transferase</keyword>
<dbReference type="NCBIfam" id="NF010707">
    <property type="entry name" value="PRK14109.1"/>
    <property type="match status" value="1"/>
</dbReference>
<feature type="domain" description="Glutamate-ammonia ligase adenylyltransferase repeated" evidence="8">
    <location>
        <begin position="596"/>
        <end position="831"/>
    </location>
</feature>
<feature type="domain" description="PII-uridylyltransferase/Glutamine-synthetase adenylyltransferase" evidence="9">
    <location>
        <begin position="349"/>
        <end position="490"/>
    </location>
</feature>
<evidence type="ECO:0000313" key="10">
    <source>
        <dbReference type="EMBL" id="MDA0566611.1"/>
    </source>
</evidence>
<dbReference type="Gene3D" id="1.20.120.330">
    <property type="entry name" value="Nucleotidyltransferases domain 2"/>
    <property type="match status" value="2"/>
</dbReference>
<comment type="cofactor">
    <cofactor evidence="7">
        <name>Mg(2+)</name>
        <dbReference type="ChEBI" id="CHEBI:18420"/>
    </cofactor>
</comment>
<dbReference type="GO" id="GO:0005829">
    <property type="term" value="C:cytosol"/>
    <property type="evidence" value="ECO:0007669"/>
    <property type="project" value="TreeGrafter"/>
</dbReference>
<dbReference type="GO" id="GO:0000287">
    <property type="term" value="F:magnesium ion binding"/>
    <property type="evidence" value="ECO:0007669"/>
    <property type="project" value="UniProtKB-UniRule"/>
</dbReference>
<dbReference type="InterPro" id="IPR043519">
    <property type="entry name" value="NT_sf"/>
</dbReference>
<feature type="domain" description="Glutamate-ammonia ligase adenylyltransferase repeated" evidence="8">
    <location>
        <begin position="77"/>
        <end position="323"/>
    </location>
</feature>
<keyword evidence="3 7" id="KW-0547">Nucleotide-binding</keyword>
<dbReference type="EMBL" id="JAJAQC010000038">
    <property type="protein sequence ID" value="MDA0566611.1"/>
    <property type="molecule type" value="Genomic_DNA"/>
</dbReference>
<evidence type="ECO:0000256" key="6">
    <source>
        <dbReference type="ARBA" id="ARBA00023268"/>
    </source>
</evidence>
<dbReference type="RefSeq" id="WP_270073868.1">
    <property type="nucleotide sequence ID" value="NZ_JAJAQC010000038.1"/>
</dbReference>
<reference evidence="10" key="1">
    <citation type="submission" date="2021-10" db="EMBL/GenBank/DDBJ databases">
        <title>Streptomonospora sp. nov., isolated from mangrove soil.</title>
        <authorList>
            <person name="Chen X."/>
            <person name="Ge X."/>
            <person name="Liu W."/>
        </authorList>
    </citation>
    <scope>NUCLEOTIDE SEQUENCE</scope>
    <source>
        <strain evidence="10">S1-112</strain>
    </source>
</reference>
<comment type="similarity">
    <text evidence="7">Belongs to the GlnE family.</text>
</comment>
<evidence type="ECO:0000313" key="11">
    <source>
        <dbReference type="Proteomes" id="UP001140076"/>
    </source>
</evidence>
<dbReference type="Pfam" id="PF03710">
    <property type="entry name" value="GlnE"/>
    <property type="match status" value="2"/>
</dbReference>
<evidence type="ECO:0000259" key="8">
    <source>
        <dbReference type="Pfam" id="PF03710"/>
    </source>
</evidence>
<comment type="catalytic activity">
    <reaction evidence="7">
        <text>[glutamine synthetase]-O(4)-(5'-adenylyl)-L-tyrosine + phosphate = [glutamine synthetase]-L-tyrosine + ADP</text>
        <dbReference type="Rhea" id="RHEA:43716"/>
        <dbReference type="Rhea" id="RHEA-COMP:10660"/>
        <dbReference type="Rhea" id="RHEA-COMP:10661"/>
        <dbReference type="ChEBI" id="CHEBI:43474"/>
        <dbReference type="ChEBI" id="CHEBI:46858"/>
        <dbReference type="ChEBI" id="CHEBI:83624"/>
        <dbReference type="ChEBI" id="CHEBI:456216"/>
        <dbReference type="EC" id="2.7.7.89"/>
    </reaction>
</comment>
<dbReference type="EC" id="2.7.7.89" evidence="7"/>
<dbReference type="GO" id="GO:0005524">
    <property type="term" value="F:ATP binding"/>
    <property type="evidence" value="ECO:0007669"/>
    <property type="project" value="UniProtKB-UniRule"/>
</dbReference>
<gene>
    <name evidence="7" type="primary">glnE</name>
    <name evidence="10" type="ORF">LG943_20180</name>
</gene>
<dbReference type="InterPro" id="IPR013546">
    <property type="entry name" value="PII_UdlTrfase/GS_AdlTrfase"/>
</dbReference>
<feature type="region of interest" description="Adenylyl transferase" evidence="7">
    <location>
        <begin position="502"/>
        <end position="1003"/>
    </location>
</feature>
<dbReference type="HAMAP" id="MF_00802">
    <property type="entry name" value="GlnE"/>
    <property type="match status" value="1"/>
</dbReference>